<reference evidence="3" key="1">
    <citation type="journal article" date="2023" name="PhytoFront">
        <title>Draft Genome Resources of Seven Strains of Tilletia horrida, Causal Agent of Kernel Smut of Rice.</title>
        <authorList>
            <person name="Khanal S."/>
            <person name="Antony Babu S."/>
            <person name="Zhou X.G."/>
        </authorList>
    </citation>
    <scope>NUCLEOTIDE SEQUENCE</scope>
    <source>
        <strain evidence="3">TX6</strain>
    </source>
</reference>
<accession>A0AAN6JT17</accession>
<dbReference type="AlphaFoldDB" id="A0AAN6JT17"/>
<dbReference type="InterPro" id="IPR003010">
    <property type="entry name" value="C-N_Hydrolase"/>
</dbReference>
<dbReference type="InterPro" id="IPR039703">
    <property type="entry name" value="Nta1"/>
</dbReference>
<feature type="region of interest" description="Disordered" evidence="1">
    <location>
        <begin position="235"/>
        <end position="259"/>
    </location>
</feature>
<organism evidence="3 4">
    <name type="scientific">Tilletia horrida</name>
    <dbReference type="NCBI Taxonomy" id="155126"/>
    <lineage>
        <taxon>Eukaryota</taxon>
        <taxon>Fungi</taxon>
        <taxon>Dikarya</taxon>
        <taxon>Basidiomycota</taxon>
        <taxon>Ustilaginomycotina</taxon>
        <taxon>Exobasidiomycetes</taxon>
        <taxon>Tilletiales</taxon>
        <taxon>Tilletiaceae</taxon>
        <taxon>Tilletia</taxon>
    </lineage>
</organism>
<comment type="caution">
    <text evidence="3">The sequence shown here is derived from an EMBL/GenBank/DDBJ whole genome shotgun (WGS) entry which is preliminary data.</text>
</comment>
<evidence type="ECO:0000259" key="2">
    <source>
        <dbReference type="PROSITE" id="PS50263"/>
    </source>
</evidence>
<keyword evidence="4" id="KW-1185">Reference proteome</keyword>
<dbReference type="PANTHER" id="PTHR11750:SF26">
    <property type="entry name" value="PROTEIN N-TERMINAL AMIDASE"/>
    <property type="match status" value="1"/>
</dbReference>
<dbReference type="GO" id="GO:0008418">
    <property type="term" value="F:protein-N-terminal asparagine amidohydrolase activity"/>
    <property type="evidence" value="ECO:0007669"/>
    <property type="project" value="InterPro"/>
</dbReference>
<feature type="domain" description="CN hydrolase" evidence="2">
    <location>
        <begin position="6"/>
        <end position="351"/>
    </location>
</feature>
<dbReference type="Pfam" id="PF00795">
    <property type="entry name" value="CN_hydrolase"/>
    <property type="match status" value="1"/>
</dbReference>
<dbReference type="InterPro" id="IPR036526">
    <property type="entry name" value="C-N_Hydrolase_sf"/>
</dbReference>
<evidence type="ECO:0000256" key="1">
    <source>
        <dbReference type="SAM" id="MobiDB-lite"/>
    </source>
</evidence>
<feature type="compositionally biased region" description="Acidic residues" evidence="1">
    <location>
        <begin position="236"/>
        <end position="245"/>
    </location>
</feature>
<dbReference type="SUPFAM" id="SSF56317">
    <property type="entry name" value="Carbon-nitrogen hydrolase"/>
    <property type="match status" value="1"/>
</dbReference>
<dbReference type="Proteomes" id="UP001176517">
    <property type="component" value="Unassembled WGS sequence"/>
</dbReference>
<feature type="region of interest" description="Disordered" evidence="1">
    <location>
        <begin position="304"/>
        <end position="341"/>
    </location>
</feature>
<evidence type="ECO:0000313" key="3">
    <source>
        <dbReference type="EMBL" id="KAK0556081.1"/>
    </source>
</evidence>
<name>A0AAN6JT17_9BASI</name>
<protein>
    <recommendedName>
        <fullName evidence="2">CN hydrolase domain-containing protein</fullName>
    </recommendedName>
</protein>
<sequence length="351" mass="38641">MKKQQQRIATLQLNPVRVGDVQANIQFIRDVLFSSAGTLRSLDLLVLPEMITTGYRFSRSADIHSLCEDTRDASLAPSLTFASEVAQHFHSYVIIGFAEKATVPVTFTSNNGNISISPPFDARSPLDLSSTYSSTSRENAFYNSAALFDRSGALIHTFRKHFLYEDDKVWAQEGPGFQYVDLPDLGRLCVAICMDLNPYEFIAPFQAYELANFCRSHSVDILAMPMAWLLSKEQAENGEVEEGDESSNAPPGEQDDSSPDINTISYWAIRCQPFRSLPRRTILIAANRTGSEGDATFAGSSCIMQFGRAPPNPAELPDSQQGKDLDSDASPPPTVLSSLGVRQRDVQVVTV</sequence>
<dbReference type="GO" id="GO:0070773">
    <property type="term" value="F:protein-N-terminal glutamine amidohydrolase activity"/>
    <property type="evidence" value="ECO:0007669"/>
    <property type="project" value="InterPro"/>
</dbReference>
<dbReference type="EMBL" id="JAPDMZ010000020">
    <property type="protein sequence ID" value="KAK0556081.1"/>
    <property type="molecule type" value="Genomic_DNA"/>
</dbReference>
<dbReference type="PROSITE" id="PS50263">
    <property type="entry name" value="CN_HYDROLASE"/>
    <property type="match status" value="1"/>
</dbReference>
<dbReference type="GO" id="GO:0030163">
    <property type="term" value="P:protein catabolic process"/>
    <property type="evidence" value="ECO:0007669"/>
    <property type="project" value="TreeGrafter"/>
</dbReference>
<evidence type="ECO:0000313" key="4">
    <source>
        <dbReference type="Proteomes" id="UP001176517"/>
    </source>
</evidence>
<dbReference type="PANTHER" id="PTHR11750">
    <property type="entry name" value="PROTEIN N-TERMINAL AMIDASE"/>
    <property type="match status" value="1"/>
</dbReference>
<proteinExistence type="predicted"/>
<gene>
    <name evidence="3" type="ORF">OC846_001411</name>
</gene>
<dbReference type="Gene3D" id="3.60.110.10">
    <property type="entry name" value="Carbon-nitrogen hydrolase"/>
    <property type="match status" value="1"/>
</dbReference>